<accession>A0A835V1I5</accession>
<dbReference type="Proteomes" id="UP000636800">
    <property type="component" value="Chromosome 5"/>
</dbReference>
<keyword evidence="11" id="KW-1185">Reference proteome</keyword>
<evidence type="ECO:0000313" key="10">
    <source>
        <dbReference type="EMBL" id="KAG0483800.1"/>
    </source>
</evidence>
<dbReference type="PANTHER" id="PTHR47955:SF19">
    <property type="entry name" value="CYTOCHROME P450 71A9-LIKE ISOFORM X1"/>
    <property type="match status" value="1"/>
</dbReference>
<reference evidence="11 12" key="1">
    <citation type="journal article" date="2020" name="Nat. Food">
        <title>A phased Vanilla planifolia genome enables genetic improvement of flavour and production.</title>
        <authorList>
            <person name="Hasing T."/>
            <person name="Tang H."/>
            <person name="Brym M."/>
            <person name="Khazi F."/>
            <person name="Huang T."/>
            <person name="Chambers A.H."/>
        </authorList>
    </citation>
    <scope>NUCLEOTIDE SEQUENCE [LARGE SCALE GENOMIC DNA]</scope>
    <source>
        <tissue evidence="9">Leaf</tissue>
    </source>
</reference>
<evidence type="ECO:0000256" key="6">
    <source>
        <dbReference type="ARBA" id="ARBA00023004"/>
    </source>
</evidence>
<evidence type="ECO:0000256" key="7">
    <source>
        <dbReference type="ARBA" id="ARBA00023033"/>
    </source>
</evidence>
<feature type="signal peptide" evidence="8">
    <location>
        <begin position="1"/>
        <end position="26"/>
    </location>
</feature>
<comment type="similarity">
    <text evidence="2">Belongs to the cytochrome P450 family.</text>
</comment>
<dbReference type="OrthoDB" id="1470350at2759"/>
<dbReference type="SUPFAM" id="SSF48264">
    <property type="entry name" value="Cytochrome P450"/>
    <property type="match status" value="1"/>
</dbReference>
<dbReference type="InterPro" id="IPR001128">
    <property type="entry name" value="Cyt_P450"/>
</dbReference>
<keyword evidence="4" id="KW-0479">Metal-binding</keyword>
<gene>
    <name evidence="10" type="ORF">HPP92_011884</name>
    <name evidence="9" type="ORF">HPP92_012216</name>
</gene>
<organism evidence="9 11">
    <name type="scientific">Vanilla planifolia</name>
    <name type="common">Vanilla</name>
    <dbReference type="NCBI Taxonomy" id="51239"/>
    <lineage>
        <taxon>Eukaryota</taxon>
        <taxon>Viridiplantae</taxon>
        <taxon>Streptophyta</taxon>
        <taxon>Embryophyta</taxon>
        <taxon>Tracheophyta</taxon>
        <taxon>Spermatophyta</taxon>
        <taxon>Magnoliopsida</taxon>
        <taxon>Liliopsida</taxon>
        <taxon>Asparagales</taxon>
        <taxon>Orchidaceae</taxon>
        <taxon>Vanilloideae</taxon>
        <taxon>Vanilleae</taxon>
        <taxon>Vanilla</taxon>
    </lineage>
</organism>
<evidence type="ECO:0000313" key="11">
    <source>
        <dbReference type="Proteomes" id="UP000636800"/>
    </source>
</evidence>
<dbReference type="GO" id="GO:0016705">
    <property type="term" value="F:oxidoreductase activity, acting on paired donors, with incorporation or reduction of molecular oxygen"/>
    <property type="evidence" value="ECO:0007669"/>
    <property type="project" value="InterPro"/>
</dbReference>
<name>A0A835V1I5_VANPL</name>
<evidence type="ECO:0008006" key="13">
    <source>
        <dbReference type="Google" id="ProtNLM"/>
    </source>
</evidence>
<proteinExistence type="inferred from homology"/>
<evidence type="ECO:0000256" key="2">
    <source>
        <dbReference type="ARBA" id="ARBA00010617"/>
    </source>
</evidence>
<evidence type="ECO:0000313" key="9">
    <source>
        <dbReference type="EMBL" id="KAG0481358.1"/>
    </source>
</evidence>
<evidence type="ECO:0000313" key="12">
    <source>
        <dbReference type="Proteomes" id="UP000639772"/>
    </source>
</evidence>
<dbReference type="Proteomes" id="UP000639772">
    <property type="component" value="Unassembled WGS sequence"/>
</dbReference>
<dbReference type="Gene3D" id="1.10.630.10">
    <property type="entry name" value="Cytochrome P450"/>
    <property type="match status" value="1"/>
</dbReference>
<dbReference type="PANTHER" id="PTHR47955">
    <property type="entry name" value="CYTOCHROME P450 FAMILY 71 PROTEIN"/>
    <property type="match status" value="1"/>
</dbReference>
<keyword evidence="7" id="KW-0503">Monooxygenase</keyword>
<feature type="chain" id="PRO_5036240383" description="Cytochrome P450" evidence="8">
    <location>
        <begin position="27"/>
        <end position="220"/>
    </location>
</feature>
<dbReference type="GO" id="GO:0020037">
    <property type="term" value="F:heme binding"/>
    <property type="evidence" value="ECO:0007669"/>
    <property type="project" value="InterPro"/>
</dbReference>
<keyword evidence="3" id="KW-0349">Heme</keyword>
<keyword evidence="8" id="KW-0732">Signal</keyword>
<keyword evidence="5" id="KW-0560">Oxidoreductase</keyword>
<evidence type="ECO:0000256" key="8">
    <source>
        <dbReference type="SAM" id="SignalP"/>
    </source>
</evidence>
<evidence type="ECO:0000256" key="1">
    <source>
        <dbReference type="ARBA" id="ARBA00001971"/>
    </source>
</evidence>
<protein>
    <recommendedName>
        <fullName evidence="13">Cytochrome P450</fullName>
    </recommendedName>
</protein>
<dbReference type="GO" id="GO:0005506">
    <property type="term" value="F:iron ion binding"/>
    <property type="evidence" value="ECO:0007669"/>
    <property type="project" value="InterPro"/>
</dbReference>
<comment type="caution">
    <text evidence="9">The sequence shown here is derived from an EMBL/GenBank/DDBJ whole genome shotgun (WGS) entry which is preliminary data.</text>
</comment>
<dbReference type="AlphaFoldDB" id="A0A835V1I5"/>
<dbReference type="GO" id="GO:0004497">
    <property type="term" value="F:monooxygenase activity"/>
    <property type="evidence" value="ECO:0007669"/>
    <property type="project" value="UniProtKB-KW"/>
</dbReference>
<comment type="cofactor">
    <cofactor evidence="1">
        <name>heme</name>
        <dbReference type="ChEBI" id="CHEBI:30413"/>
    </cofactor>
</comment>
<dbReference type="InterPro" id="IPR036396">
    <property type="entry name" value="Cyt_P450_sf"/>
</dbReference>
<dbReference type="Pfam" id="PF00067">
    <property type="entry name" value="p450"/>
    <property type="match status" value="1"/>
</dbReference>
<dbReference type="EMBL" id="JADCNL010000005">
    <property type="protein sequence ID" value="KAG0481358.1"/>
    <property type="molecule type" value="Genomic_DNA"/>
</dbReference>
<evidence type="ECO:0000256" key="5">
    <source>
        <dbReference type="ARBA" id="ARBA00023002"/>
    </source>
</evidence>
<sequence length="220" mass="24470">MELLLVMMRFLLSIFFLTHQEQQAASSPSNQQATPRPINLPVIANIHRLFGPNAAHCTNGQLSSTYCPMMLLKLGEISVVVISSSEAAADIMKTHELSFASRPISASTDAIFYGGNDIVFGCYDDFWRQMRGLCATHLLSSKRLRSYQAIRQNEISRLVRSIAAAPSGFFINLSEELFNLSNNITAFSVIGGRCKERRMFLSALGEASLARIRFKQNSIE</sequence>
<keyword evidence="6" id="KW-0408">Iron</keyword>
<evidence type="ECO:0000256" key="3">
    <source>
        <dbReference type="ARBA" id="ARBA00022617"/>
    </source>
</evidence>
<evidence type="ECO:0000256" key="4">
    <source>
        <dbReference type="ARBA" id="ARBA00022723"/>
    </source>
</evidence>
<dbReference type="EMBL" id="JADCNM010000005">
    <property type="protein sequence ID" value="KAG0483800.1"/>
    <property type="molecule type" value="Genomic_DNA"/>
</dbReference>